<dbReference type="AlphaFoldDB" id="A0A9P4MP66"/>
<evidence type="ECO:0000313" key="2">
    <source>
        <dbReference type="Proteomes" id="UP000799439"/>
    </source>
</evidence>
<evidence type="ECO:0000313" key="1">
    <source>
        <dbReference type="EMBL" id="KAF2154406.1"/>
    </source>
</evidence>
<reference evidence="1" key="1">
    <citation type="journal article" date="2020" name="Stud. Mycol.">
        <title>101 Dothideomycetes genomes: a test case for predicting lifestyles and emergence of pathogens.</title>
        <authorList>
            <person name="Haridas S."/>
            <person name="Albert R."/>
            <person name="Binder M."/>
            <person name="Bloem J."/>
            <person name="Labutti K."/>
            <person name="Salamov A."/>
            <person name="Andreopoulos B."/>
            <person name="Baker S."/>
            <person name="Barry K."/>
            <person name="Bills G."/>
            <person name="Bluhm B."/>
            <person name="Cannon C."/>
            <person name="Castanera R."/>
            <person name="Culley D."/>
            <person name="Daum C."/>
            <person name="Ezra D."/>
            <person name="Gonzalez J."/>
            <person name="Henrissat B."/>
            <person name="Kuo A."/>
            <person name="Liang C."/>
            <person name="Lipzen A."/>
            <person name="Lutzoni F."/>
            <person name="Magnuson J."/>
            <person name="Mondo S."/>
            <person name="Nolan M."/>
            <person name="Ohm R."/>
            <person name="Pangilinan J."/>
            <person name="Park H.-J."/>
            <person name="Ramirez L."/>
            <person name="Alfaro M."/>
            <person name="Sun H."/>
            <person name="Tritt A."/>
            <person name="Yoshinaga Y."/>
            <person name="Zwiers L.-H."/>
            <person name="Turgeon B."/>
            <person name="Goodwin S."/>
            <person name="Spatafora J."/>
            <person name="Crous P."/>
            <person name="Grigoriev I."/>
        </authorList>
    </citation>
    <scope>NUCLEOTIDE SEQUENCE</scope>
    <source>
        <strain evidence="1">CBS 260.36</strain>
    </source>
</reference>
<dbReference type="PANTHER" id="PTHR42085">
    <property type="entry name" value="F-BOX DOMAIN-CONTAINING PROTEIN"/>
    <property type="match status" value="1"/>
</dbReference>
<protein>
    <submittedName>
        <fullName evidence="1">Uncharacterized protein</fullName>
    </submittedName>
</protein>
<dbReference type="EMBL" id="ML996084">
    <property type="protein sequence ID" value="KAF2154406.1"/>
    <property type="molecule type" value="Genomic_DNA"/>
</dbReference>
<name>A0A9P4MP66_9PEZI</name>
<keyword evidence="2" id="KW-1185">Reference proteome</keyword>
<dbReference type="InterPro" id="IPR038883">
    <property type="entry name" value="AN11006-like"/>
</dbReference>
<sequence>MGILNLDRGRYGHDASLLTMPAEVRLQIYGILFPRPIYKAREIHQPVQPPSLADFGKPPAYGDHAPADEHHAAIVSACRQLCHETQLLYLENTIFHLVGIAADPVHFGEYTAHLPIAQKRAIRHIVLTARISHLRALNETWNSIPFGNENVFLETLTVVPRRPKTYGQGYAEVADLSQCHTLAYILTETLKGLSNVGTVTVRNEKCFNNVIWRLTYRSVVFRIFKWCGQLCDLRFKENEDEEWFSIRCATSRSRLDGLTVHKKKGEDEWNDVLQELNRLLEVGEDRDRVNQ</sequence>
<dbReference type="Proteomes" id="UP000799439">
    <property type="component" value="Unassembled WGS sequence"/>
</dbReference>
<dbReference type="OrthoDB" id="5413827at2759"/>
<dbReference type="PANTHER" id="PTHR42085:SF2">
    <property type="entry name" value="F-BOX DOMAIN-CONTAINING PROTEIN"/>
    <property type="match status" value="1"/>
</dbReference>
<organism evidence="1 2">
    <name type="scientific">Myriangium duriaei CBS 260.36</name>
    <dbReference type="NCBI Taxonomy" id="1168546"/>
    <lineage>
        <taxon>Eukaryota</taxon>
        <taxon>Fungi</taxon>
        <taxon>Dikarya</taxon>
        <taxon>Ascomycota</taxon>
        <taxon>Pezizomycotina</taxon>
        <taxon>Dothideomycetes</taxon>
        <taxon>Dothideomycetidae</taxon>
        <taxon>Myriangiales</taxon>
        <taxon>Myriangiaceae</taxon>
        <taxon>Myriangium</taxon>
    </lineage>
</organism>
<comment type="caution">
    <text evidence="1">The sequence shown here is derived from an EMBL/GenBank/DDBJ whole genome shotgun (WGS) entry which is preliminary data.</text>
</comment>
<proteinExistence type="predicted"/>
<accession>A0A9P4MP66</accession>
<gene>
    <name evidence="1" type="ORF">K461DRAFT_128874</name>
</gene>